<dbReference type="EMBL" id="LWMW01000169">
    <property type="protein sequence ID" value="KZX14511.1"/>
    <property type="molecule type" value="Genomic_DNA"/>
</dbReference>
<sequence length="95" mass="11512">MTIRLDENNIIDFLHGCNKNQLRQTKHSNKRRKFRQILFDDICRLIIEESPINIEQEGSKKFDLTYDYNEEYNIYIVLAIKDKFINIVTQYIINK</sequence>
<reference evidence="1 2" key="1">
    <citation type="submission" date="2016-04" db="EMBL/GenBank/DDBJ databases">
        <title>Genome sequence of Methanobrevibacter cuticularis DSM 11139.</title>
        <authorList>
            <person name="Poehlein A."/>
            <person name="Seedorf H."/>
            <person name="Daniel R."/>
        </authorList>
    </citation>
    <scope>NUCLEOTIDE SEQUENCE [LARGE SCALE GENOMIC DNA]</scope>
    <source>
        <strain evidence="1 2">DSM 11139</strain>
    </source>
</reference>
<evidence type="ECO:0008006" key="3">
    <source>
        <dbReference type="Google" id="ProtNLM"/>
    </source>
</evidence>
<dbReference type="RefSeq" id="WP_067260817.1">
    <property type="nucleotide sequence ID" value="NZ_LWMW01000169.1"/>
</dbReference>
<dbReference type="STRING" id="47311.MBCUT_20830"/>
<accession>A0A166CHF3</accession>
<dbReference type="PATRIC" id="fig|47311.3.peg.2281"/>
<protein>
    <recommendedName>
        <fullName evidence="3">DUF4258 domain-containing protein</fullName>
    </recommendedName>
</protein>
<gene>
    <name evidence="1" type="ORF">MBCUT_20830</name>
</gene>
<comment type="caution">
    <text evidence="1">The sequence shown here is derived from an EMBL/GenBank/DDBJ whole genome shotgun (WGS) entry which is preliminary data.</text>
</comment>
<evidence type="ECO:0000313" key="1">
    <source>
        <dbReference type="EMBL" id="KZX14511.1"/>
    </source>
</evidence>
<dbReference type="AlphaFoldDB" id="A0A166CHF3"/>
<keyword evidence="2" id="KW-1185">Reference proteome</keyword>
<dbReference type="OrthoDB" id="79280at2157"/>
<name>A0A166CHF3_9EURY</name>
<organism evidence="1 2">
    <name type="scientific">Methanobrevibacter cuticularis</name>
    <dbReference type="NCBI Taxonomy" id="47311"/>
    <lineage>
        <taxon>Archaea</taxon>
        <taxon>Methanobacteriati</taxon>
        <taxon>Methanobacteriota</taxon>
        <taxon>Methanomada group</taxon>
        <taxon>Methanobacteria</taxon>
        <taxon>Methanobacteriales</taxon>
        <taxon>Methanobacteriaceae</taxon>
        <taxon>Methanobrevibacter</taxon>
    </lineage>
</organism>
<proteinExistence type="predicted"/>
<dbReference type="Proteomes" id="UP000077275">
    <property type="component" value="Unassembled WGS sequence"/>
</dbReference>
<evidence type="ECO:0000313" key="2">
    <source>
        <dbReference type="Proteomes" id="UP000077275"/>
    </source>
</evidence>